<organism evidence="2">
    <name type="scientific">Salvia splendens</name>
    <name type="common">Scarlet sage</name>
    <dbReference type="NCBI Taxonomy" id="180675"/>
    <lineage>
        <taxon>Eukaryota</taxon>
        <taxon>Viridiplantae</taxon>
        <taxon>Streptophyta</taxon>
        <taxon>Embryophyta</taxon>
        <taxon>Tracheophyta</taxon>
        <taxon>Spermatophyta</taxon>
        <taxon>Magnoliopsida</taxon>
        <taxon>eudicotyledons</taxon>
        <taxon>Gunneridae</taxon>
        <taxon>Pentapetalae</taxon>
        <taxon>asterids</taxon>
        <taxon>lamiids</taxon>
        <taxon>Lamiales</taxon>
        <taxon>Lamiaceae</taxon>
        <taxon>Nepetoideae</taxon>
        <taxon>Mentheae</taxon>
        <taxon>Salviinae</taxon>
        <taxon>Salvia</taxon>
        <taxon>Salvia subgen. Calosphace</taxon>
        <taxon>core Calosphace</taxon>
    </lineage>
</organism>
<accession>A0A8X8XKF2</accession>
<dbReference type="AlphaFoldDB" id="A0A8X8XKF2"/>
<proteinExistence type="predicted"/>
<protein>
    <submittedName>
        <fullName evidence="2">Uncharacterized protein</fullName>
    </submittedName>
</protein>
<dbReference type="PANTHER" id="PTHR33257:SF4">
    <property type="entry name" value="EXPRESSED PROTEIN"/>
    <property type="match status" value="1"/>
</dbReference>
<feature type="region of interest" description="Disordered" evidence="1">
    <location>
        <begin position="54"/>
        <end position="129"/>
    </location>
</feature>
<dbReference type="OrthoDB" id="691043at2759"/>
<dbReference type="PANTHER" id="PTHR33257">
    <property type="entry name" value="OS05G0165500 PROTEIN"/>
    <property type="match status" value="1"/>
</dbReference>
<dbReference type="EMBL" id="PNBA02000008">
    <property type="protein sequence ID" value="KAG6416040.1"/>
    <property type="molecule type" value="Genomic_DNA"/>
</dbReference>
<evidence type="ECO:0000256" key="1">
    <source>
        <dbReference type="SAM" id="MobiDB-lite"/>
    </source>
</evidence>
<sequence length="177" mass="19441">MMNGGQDFASTLSQRDKFLSRHHKRYNSSKQAGGEASFRVLYYGAGAGSVPFLWESQPGTPKHKLSDGPLPPLTPPPQFHSSPLASPGSKKKHRRKIFNIVLATTPWRKSSAPTSPRKPSPSKESERAGLCSVHFDVEEDEYDEAGRDSPTSTLCFRGGRTNSVKKVVKCIAGPRNF</sequence>
<reference evidence="2" key="2">
    <citation type="submission" date="2020-08" db="EMBL/GenBank/DDBJ databases">
        <title>Plant Genome Project.</title>
        <authorList>
            <person name="Zhang R.-G."/>
        </authorList>
    </citation>
    <scope>NUCLEOTIDE SEQUENCE</scope>
    <source>
        <strain evidence="2">Huo1</strain>
        <tissue evidence="2">Leaf</tissue>
    </source>
</reference>
<feature type="region of interest" description="Disordered" evidence="1">
    <location>
        <begin position="1"/>
        <end position="31"/>
    </location>
</feature>
<feature type="compositionally biased region" description="Pro residues" evidence="1">
    <location>
        <begin position="69"/>
        <end position="78"/>
    </location>
</feature>
<evidence type="ECO:0000313" key="3">
    <source>
        <dbReference type="Proteomes" id="UP000298416"/>
    </source>
</evidence>
<reference evidence="2" key="1">
    <citation type="submission" date="2018-01" db="EMBL/GenBank/DDBJ databases">
        <authorList>
            <person name="Mao J.F."/>
        </authorList>
    </citation>
    <scope>NUCLEOTIDE SEQUENCE</scope>
    <source>
        <strain evidence="2">Huo1</strain>
        <tissue evidence="2">Leaf</tissue>
    </source>
</reference>
<feature type="compositionally biased region" description="Low complexity" evidence="1">
    <location>
        <begin position="108"/>
        <end position="117"/>
    </location>
</feature>
<keyword evidence="3" id="KW-1185">Reference proteome</keyword>
<gene>
    <name evidence="2" type="ORF">SASPL_123462</name>
</gene>
<comment type="caution">
    <text evidence="2">The sequence shown here is derived from an EMBL/GenBank/DDBJ whole genome shotgun (WGS) entry which is preliminary data.</text>
</comment>
<evidence type="ECO:0000313" key="2">
    <source>
        <dbReference type="EMBL" id="KAG6416040.1"/>
    </source>
</evidence>
<dbReference type="Proteomes" id="UP000298416">
    <property type="component" value="Unassembled WGS sequence"/>
</dbReference>
<name>A0A8X8XKF2_SALSN</name>